<dbReference type="EMBL" id="CACRXK020009555">
    <property type="protein sequence ID" value="CAB4017456.1"/>
    <property type="molecule type" value="Genomic_DNA"/>
</dbReference>
<reference evidence="2" key="1">
    <citation type="submission" date="2020-04" db="EMBL/GenBank/DDBJ databases">
        <authorList>
            <person name="Alioto T."/>
            <person name="Alioto T."/>
            <person name="Gomez Garrido J."/>
        </authorList>
    </citation>
    <scope>NUCLEOTIDE SEQUENCE</scope>
    <source>
        <strain evidence="2">A484AB</strain>
    </source>
</reference>
<feature type="region of interest" description="Disordered" evidence="1">
    <location>
        <begin position="42"/>
        <end position="123"/>
    </location>
</feature>
<dbReference type="OrthoDB" id="123207at2759"/>
<comment type="caution">
    <text evidence="2">The sequence shown here is derived from an EMBL/GenBank/DDBJ whole genome shotgun (WGS) entry which is preliminary data.</text>
</comment>
<protein>
    <submittedName>
        <fullName evidence="2">Uncharacterized protein</fullName>
    </submittedName>
</protein>
<name>A0A6S7IIF3_PARCT</name>
<feature type="compositionally biased region" description="Polar residues" evidence="1">
    <location>
        <begin position="102"/>
        <end position="118"/>
    </location>
</feature>
<evidence type="ECO:0000313" key="2">
    <source>
        <dbReference type="EMBL" id="CAB4017456.1"/>
    </source>
</evidence>
<gene>
    <name evidence="2" type="ORF">PACLA_8A063185</name>
</gene>
<sequence>MDEDLAVSENPKCVKANMEVDVNECDKSKKTEETVISLTLDIENDPLPDCDIGADQPGESERCDDNSQRYHVDDVLDIVDGSDREFSELSSDDELDDESSYPDRSNGNTQSESGSDDFNLSDDEPLASLANQQDAAVESGYKFNNRRAFIPPSDLEFVDVAAEPEPIDNTPYGYFKSFVTDDMFEHIALESNKKKKPKKWGFKLWARCSSTGFMHKFDIYQGKGTGRDDDVSDCGLGGNVVLKLCASHPPNQNFKVFADNYVSNFALVSALAQRGLHYVGTIANHCLHGAPLKSEKELKKEGRGSYHCAVETSKNLSLVRWLDNKCVTVVSYLAAEPVGSVQRYDRSQKKHISVDRPHVIGVYNI</sequence>
<feature type="compositionally biased region" description="Basic and acidic residues" evidence="1">
    <location>
        <begin position="59"/>
        <end position="74"/>
    </location>
</feature>
<dbReference type="Pfam" id="PF13843">
    <property type="entry name" value="DDE_Tnp_1_7"/>
    <property type="match status" value="1"/>
</dbReference>
<accession>A0A6S7IIF3</accession>
<keyword evidence="3" id="KW-1185">Reference proteome</keyword>
<dbReference type="PANTHER" id="PTHR47272:SF1">
    <property type="entry name" value="PIGGYBAC TRANSPOSABLE ELEMENT-DERIVED PROTEIN 3-LIKE"/>
    <property type="match status" value="1"/>
</dbReference>
<dbReference type="AlphaFoldDB" id="A0A6S7IIF3"/>
<feature type="compositionally biased region" description="Acidic residues" evidence="1">
    <location>
        <begin position="90"/>
        <end position="100"/>
    </location>
</feature>
<dbReference type="Proteomes" id="UP001152795">
    <property type="component" value="Unassembled WGS sequence"/>
</dbReference>
<evidence type="ECO:0000313" key="3">
    <source>
        <dbReference type="Proteomes" id="UP001152795"/>
    </source>
</evidence>
<dbReference type="InterPro" id="IPR029526">
    <property type="entry name" value="PGBD"/>
</dbReference>
<dbReference type="PANTHER" id="PTHR47272">
    <property type="entry name" value="DDE_TNP_1_7 DOMAIN-CONTAINING PROTEIN"/>
    <property type="match status" value="1"/>
</dbReference>
<evidence type="ECO:0000256" key="1">
    <source>
        <dbReference type="SAM" id="MobiDB-lite"/>
    </source>
</evidence>
<organism evidence="2 3">
    <name type="scientific">Paramuricea clavata</name>
    <name type="common">Red gorgonian</name>
    <name type="synonym">Violescent sea-whip</name>
    <dbReference type="NCBI Taxonomy" id="317549"/>
    <lineage>
        <taxon>Eukaryota</taxon>
        <taxon>Metazoa</taxon>
        <taxon>Cnidaria</taxon>
        <taxon>Anthozoa</taxon>
        <taxon>Octocorallia</taxon>
        <taxon>Malacalcyonacea</taxon>
        <taxon>Plexauridae</taxon>
        <taxon>Paramuricea</taxon>
    </lineage>
</organism>
<feature type="non-terminal residue" evidence="2">
    <location>
        <position position="1"/>
    </location>
</feature>
<proteinExistence type="predicted"/>